<sequence>MRTAVVRVDVDPSGELTPAQLADGVAALRVLAEQDGVTVVDNNLAAMPRGRREAELLISNTDTADPDGLKRGATTLCAKAFGTEPVTGVVTYVSRGTDEDAHGVLAGFGLRGEIDRTAGADGYDIIVVTLCKDDMARIPESRVHTALEAATNCEIHIRMV</sequence>
<proteinExistence type="predicted"/>
<protein>
    <submittedName>
        <fullName evidence="1">Uncharacterized protein</fullName>
    </submittedName>
</protein>
<dbReference type="EMBL" id="FLQS01000072">
    <property type="protein sequence ID" value="SBS79329.1"/>
    <property type="molecule type" value="Genomic_DNA"/>
</dbReference>
<organism evidence="1">
    <name type="scientific">uncultured Mycobacterium sp</name>
    <dbReference type="NCBI Taxonomy" id="171292"/>
    <lineage>
        <taxon>Bacteria</taxon>
        <taxon>Bacillati</taxon>
        <taxon>Actinomycetota</taxon>
        <taxon>Actinomycetes</taxon>
        <taxon>Mycobacteriales</taxon>
        <taxon>Mycobacteriaceae</taxon>
        <taxon>Mycobacterium</taxon>
        <taxon>environmental samples</taxon>
    </lineage>
</organism>
<evidence type="ECO:0000313" key="1">
    <source>
        <dbReference type="EMBL" id="SBS79329.1"/>
    </source>
</evidence>
<dbReference type="AlphaFoldDB" id="A0A1Y5PPR9"/>
<gene>
    <name evidence="1" type="ORF">MHPYR_740004</name>
</gene>
<accession>A0A1Y5PPR9</accession>
<name>A0A1Y5PPR9_9MYCO</name>
<reference evidence="1" key="1">
    <citation type="submission" date="2016-03" db="EMBL/GenBank/DDBJ databases">
        <authorList>
            <person name="Ploux O."/>
        </authorList>
    </citation>
    <scope>NUCLEOTIDE SEQUENCE</scope>
    <source>
        <strain evidence="1">UC10</strain>
    </source>
</reference>